<accession>A0AB35QTU1</accession>
<reference evidence="1" key="1">
    <citation type="submission" date="2023-05" db="EMBL/GenBank/DDBJ databases">
        <title>Development of a Genome-informed protocol for detection of Pseudomonas amygdali pv. morsprunorum using LAMP and PCR.</title>
        <authorList>
            <person name="Diaz D."/>
            <person name="Zamorano A."/>
            <person name="Garcia H."/>
            <person name="Ramos C."/>
            <person name="Cui W."/>
            <person name="Carreras C."/>
            <person name="Beltran M.F."/>
            <person name="Sagredo B."/>
            <person name="Pinto M."/>
            <person name="Fiore N."/>
        </authorList>
    </citation>
    <scope>NUCLEOTIDE SEQUENCE</scope>
    <source>
        <strain evidence="1">S2_Pam</strain>
    </source>
</reference>
<dbReference type="InterPro" id="IPR019650">
    <property type="entry name" value="DUF2513"/>
</dbReference>
<gene>
    <name evidence="1" type="ORF">QNL30_02700</name>
</gene>
<name>A0AB35QTU1_PSEA0</name>
<proteinExistence type="predicted"/>
<dbReference type="RefSeq" id="WP_312016278.1">
    <property type="nucleotide sequence ID" value="NZ_JASJMZ010000002.1"/>
</dbReference>
<feature type="non-terminal residue" evidence="1">
    <location>
        <position position="1"/>
    </location>
</feature>
<protein>
    <submittedName>
        <fullName evidence="1">DUF2513 domain-containing protein</fullName>
    </submittedName>
</protein>
<sequence length="243" mass="27342">GLWRGYVTGCFCYPIRFSVHIWPLNQAIFGLAASLPENNCLASIHTSTGFPPMTEISGIPAYNPYYGNTPLMKLDKDLVREILLAIEAYAEPEGLIVLEIDDRPSEEVSYHVRLLDEAGLLAALNTGGMDRFRWQPQRLTYKGHEFLDTIRDGEVWRRTKAGAEKAGVAGLGVLLELGKAYGKEVLKEKRKRPANTHCIARWRCHICGSCSLNTRVPDDRVELRLLIWSLKENLCTHELSCSI</sequence>
<evidence type="ECO:0000313" key="1">
    <source>
        <dbReference type="EMBL" id="MDT3239579.1"/>
    </source>
</evidence>
<evidence type="ECO:0000313" key="2">
    <source>
        <dbReference type="Proteomes" id="UP001254709"/>
    </source>
</evidence>
<dbReference type="Pfam" id="PF10711">
    <property type="entry name" value="DUF2513"/>
    <property type="match status" value="1"/>
</dbReference>
<dbReference type="AlphaFoldDB" id="A0AB35QTU1"/>
<dbReference type="EMBL" id="JASJMZ010000002">
    <property type="protein sequence ID" value="MDT3239579.1"/>
    <property type="molecule type" value="Genomic_DNA"/>
</dbReference>
<dbReference type="Proteomes" id="UP001254709">
    <property type="component" value="Unassembled WGS sequence"/>
</dbReference>
<organism evidence="1 2">
    <name type="scientific">Pseudomonas amygdali pv. morsprunorum</name>
    <dbReference type="NCBI Taxonomy" id="129138"/>
    <lineage>
        <taxon>Bacteria</taxon>
        <taxon>Pseudomonadati</taxon>
        <taxon>Pseudomonadota</taxon>
        <taxon>Gammaproteobacteria</taxon>
        <taxon>Pseudomonadales</taxon>
        <taxon>Pseudomonadaceae</taxon>
        <taxon>Pseudomonas</taxon>
        <taxon>Pseudomonas amygdali</taxon>
    </lineage>
</organism>
<comment type="caution">
    <text evidence="1">The sequence shown here is derived from an EMBL/GenBank/DDBJ whole genome shotgun (WGS) entry which is preliminary data.</text>
</comment>